<keyword evidence="6 9" id="KW-0769">Symport</keyword>
<feature type="transmembrane region" description="Helical" evidence="9">
    <location>
        <begin position="204"/>
        <end position="225"/>
    </location>
</feature>
<dbReference type="OrthoDB" id="9804874at2"/>
<comment type="subcellular location">
    <subcellularLocation>
        <location evidence="1 9">Cell membrane</location>
        <topology evidence="1 9">Multi-pass membrane protein</topology>
    </subcellularLocation>
</comment>
<feature type="transmembrane region" description="Helical" evidence="9">
    <location>
        <begin position="293"/>
        <end position="312"/>
    </location>
</feature>
<dbReference type="PANTHER" id="PTHR30330">
    <property type="entry name" value="AGSS FAMILY TRANSPORTER, SODIUM-ALANINE"/>
    <property type="match status" value="1"/>
</dbReference>
<name>A0A1H4FEG0_9FLAO</name>
<evidence type="ECO:0000313" key="11">
    <source>
        <dbReference type="Proteomes" id="UP000198951"/>
    </source>
</evidence>
<keyword evidence="5 9" id="KW-0812">Transmembrane</keyword>
<feature type="transmembrane region" description="Helical" evidence="9">
    <location>
        <begin position="360"/>
        <end position="380"/>
    </location>
</feature>
<feature type="transmembrane region" description="Helical" evidence="9">
    <location>
        <begin position="92"/>
        <end position="115"/>
    </location>
</feature>
<gene>
    <name evidence="10" type="ORF">SAMN05443667_11342</name>
</gene>
<dbReference type="PANTHER" id="PTHR30330:SF7">
    <property type="entry name" value="SODIUM_PROTON-DEPENDENT ALANINE CARRIER PROTEIN YRBD-RELATED"/>
    <property type="match status" value="1"/>
</dbReference>
<dbReference type="Proteomes" id="UP000198951">
    <property type="component" value="Unassembled WGS sequence"/>
</dbReference>
<dbReference type="STRING" id="150146.SAMN05443667_11342"/>
<feature type="transmembrane region" description="Helical" evidence="9">
    <location>
        <begin position="392"/>
        <end position="414"/>
    </location>
</feature>
<feature type="transmembrane region" description="Helical" evidence="9">
    <location>
        <begin position="12"/>
        <end position="30"/>
    </location>
</feature>
<dbReference type="EMBL" id="FNRD01000013">
    <property type="protein sequence ID" value="SEA95561.1"/>
    <property type="molecule type" value="Genomic_DNA"/>
</dbReference>
<dbReference type="AlphaFoldDB" id="A0A1H4FEG0"/>
<dbReference type="PROSITE" id="PS00873">
    <property type="entry name" value="NA_ALANINE_SYMP"/>
    <property type="match status" value="1"/>
</dbReference>
<evidence type="ECO:0000256" key="3">
    <source>
        <dbReference type="ARBA" id="ARBA00022448"/>
    </source>
</evidence>
<feature type="transmembrane region" description="Helical" evidence="9">
    <location>
        <begin position="231"/>
        <end position="254"/>
    </location>
</feature>
<proteinExistence type="inferred from homology"/>
<dbReference type="Pfam" id="PF01235">
    <property type="entry name" value="Na_Ala_symp"/>
    <property type="match status" value="1"/>
</dbReference>
<sequence length="487" mass="52547">MEEIIGVLNDIVWSNALIVLCLGTGLYFSIRTRFLQVRHIKEMFRLLFDGKSSESGVSSFQALSMSLAGRVGTGNIAGVATAIAFGGPGALFWMWMVAFLGASTAFVEATLAQIYKEKHLGEFRGGPAFYIERGLGVKWFGILFAIVSIVSAGVLLPGVQANSVADGIQNAFEIETWKSGVVVALIFGAIVFGGVKRIAKFTEFVVPIMAIGYILIVLVIIAIDIDQLPGVIALVFKSAFNMEAGFGAVFGLAIQWGVKRGIYSNEAGQGTAPHIAAAANVSHPTKQGLVQSFSVYIDTLLVCSATGFMLLITGKYNVQNPVLGANGATQFLYQGAENVSAGPGFTQSAMDSVFPGFGSYFVAIALFFFAFTTILAYYYIAETNIAYLTRNLNSPIYSHLLKVLMMVVIMYGSINQAKLAWNIGDLGVGLMAWFNIIAIILLQKPALLALKDYEKQRKAGKDPVFNPEDIGVSNAHIWNTINKNKEE</sequence>
<evidence type="ECO:0000256" key="7">
    <source>
        <dbReference type="ARBA" id="ARBA00022989"/>
    </source>
</evidence>
<accession>A0A1H4FEG0</accession>
<dbReference type="Gene3D" id="1.20.1740.10">
    <property type="entry name" value="Amino acid/polyamine transporter I"/>
    <property type="match status" value="1"/>
</dbReference>
<evidence type="ECO:0000256" key="5">
    <source>
        <dbReference type="ARBA" id="ARBA00022692"/>
    </source>
</evidence>
<keyword evidence="4 9" id="KW-1003">Cell membrane</keyword>
<evidence type="ECO:0000256" key="4">
    <source>
        <dbReference type="ARBA" id="ARBA00022475"/>
    </source>
</evidence>
<comment type="similarity">
    <text evidence="2 9">Belongs to the alanine or glycine:cation symporter (AGCS) (TC 2.A.25) family.</text>
</comment>
<evidence type="ECO:0000256" key="9">
    <source>
        <dbReference type="RuleBase" id="RU363064"/>
    </source>
</evidence>
<dbReference type="FunFam" id="1.20.1740.10:FF:000004">
    <property type="entry name" value="Sodium:alanine symporter family protein"/>
    <property type="match status" value="1"/>
</dbReference>
<evidence type="ECO:0000256" key="6">
    <source>
        <dbReference type="ARBA" id="ARBA00022847"/>
    </source>
</evidence>
<keyword evidence="8 9" id="KW-0472">Membrane</keyword>
<feature type="transmembrane region" description="Helical" evidence="9">
    <location>
        <begin position="67"/>
        <end position="86"/>
    </location>
</feature>
<dbReference type="RefSeq" id="WP_091092480.1">
    <property type="nucleotide sequence ID" value="NZ_FNRD01000013.1"/>
</dbReference>
<dbReference type="GO" id="GO:0005283">
    <property type="term" value="F:amino acid:sodium symporter activity"/>
    <property type="evidence" value="ECO:0007669"/>
    <property type="project" value="InterPro"/>
</dbReference>
<dbReference type="NCBIfam" id="TIGR00835">
    <property type="entry name" value="agcS"/>
    <property type="match status" value="1"/>
</dbReference>
<dbReference type="InterPro" id="IPR001463">
    <property type="entry name" value="Na/Ala_symport"/>
</dbReference>
<dbReference type="PRINTS" id="PR00175">
    <property type="entry name" value="NAALASMPORT"/>
</dbReference>
<feature type="transmembrane region" description="Helical" evidence="9">
    <location>
        <begin position="420"/>
        <end position="442"/>
    </location>
</feature>
<keyword evidence="7 9" id="KW-1133">Transmembrane helix</keyword>
<feature type="transmembrane region" description="Helical" evidence="9">
    <location>
        <begin position="176"/>
        <end position="195"/>
    </location>
</feature>
<evidence type="ECO:0000313" key="10">
    <source>
        <dbReference type="EMBL" id="SEA95561.1"/>
    </source>
</evidence>
<evidence type="ECO:0000256" key="8">
    <source>
        <dbReference type="ARBA" id="ARBA00023136"/>
    </source>
</evidence>
<organism evidence="10 11">
    <name type="scientific">Flavobacterium gillisiae</name>
    <dbReference type="NCBI Taxonomy" id="150146"/>
    <lineage>
        <taxon>Bacteria</taxon>
        <taxon>Pseudomonadati</taxon>
        <taxon>Bacteroidota</taxon>
        <taxon>Flavobacteriia</taxon>
        <taxon>Flavobacteriales</taxon>
        <taxon>Flavobacteriaceae</taxon>
        <taxon>Flavobacterium</taxon>
    </lineage>
</organism>
<protein>
    <submittedName>
        <fullName evidence="10">Alanine or glycine:cation symporter, AGCS family</fullName>
    </submittedName>
</protein>
<evidence type="ECO:0000256" key="1">
    <source>
        <dbReference type="ARBA" id="ARBA00004651"/>
    </source>
</evidence>
<dbReference type="GO" id="GO:0005886">
    <property type="term" value="C:plasma membrane"/>
    <property type="evidence" value="ECO:0007669"/>
    <property type="project" value="UniProtKB-SubCell"/>
</dbReference>
<evidence type="ECO:0000256" key="2">
    <source>
        <dbReference type="ARBA" id="ARBA00009261"/>
    </source>
</evidence>
<keyword evidence="3 9" id="KW-0813">Transport</keyword>
<keyword evidence="11" id="KW-1185">Reference proteome</keyword>
<reference evidence="11" key="1">
    <citation type="submission" date="2016-10" db="EMBL/GenBank/DDBJ databases">
        <authorList>
            <person name="Varghese N."/>
            <person name="Submissions S."/>
        </authorList>
    </citation>
    <scope>NUCLEOTIDE SEQUENCE [LARGE SCALE GENOMIC DNA]</scope>
    <source>
        <strain evidence="11">DSM 22376</strain>
    </source>
</reference>
<feature type="transmembrane region" description="Helical" evidence="9">
    <location>
        <begin position="136"/>
        <end position="156"/>
    </location>
</feature>